<dbReference type="AlphaFoldDB" id="A0A1T4PW25"/>
<dbReference type="RefSeq" id="WP_078665500.1">
    <property type="nucleotide sequence ID" value="NZ_FUXM01000014.1"/>
</dbReference>
<dbReference type="NCBIfam" id="NF011430">
    <property type="entry name" value="PRK14861.1"/>
    <property type="match status" value="1"/>
</dbReference>
<dbReference type="Pfam" id="PF02416">
    <property type="entry name" value="TatA_B_E"/>
    <property type="match status" value="1"/>
</dbReference>
<dbReference type="GO" id="GO:0008320">
    <property type="term" value="F:protein transmembrane transporter activity"/>
    <property type="evidence" value="ECO:0007669"/>
    <property type="project" value="UniProtKB-UniRule"/>
</dbReference>
<evidence type="ECO:0000256" key="3">
    <source>
        <dbReference type="ARBA" id="ARBA00022475"/>
    </source>
</evidence>
<name>A0A1T4PW25_9FIRM</name>
<dbReference type="PANTHER" id="PTHR42982">
    <property type="entry name" value="SEC-INDEPENDENT PROTEIN TRANSLOCASE PROTEIN TATA"/>
    <property type="match status" value="1"/>
</dbReference>
<evidence type="ECO:0000313" key="11">
    <source>
        <dbReference type="Proteomes" id="UP000189933"/>
    </source>
</evidence>
<dbReference type="InterPro" id="IPR006312">
    <property type="entry name" value="TatA/E"/>
</dbReference>
<evidence type="ECO:0000256" key="2">
    <source>
        <dbReference type="ARBA" id="ARBA00022448"/>
    </source>
</evidence>
<keyword evidence="11" id="KW-1185">Reference proteome</keyword>
<accession>A0A1T4PW25</accession>
<organism evidence="10 11">
    <name type="scientific">Carboxydocella sporoproducens DSM 16521</name>
    <dbReference type="NCBI Taxonomy" id="1121270"/>
    <lineage>
        <taxon>Bacteria</taxon>
        <taxon>Bacillati</taxon>
        <taxon>Bacillota</taxon>
        <taxon>Clostridia</taxon>
        <taxon>Eubacteriales</taxon>
        <taxon>Clostridiales Family XVI. Incertae Sedis</taxon>
        <taxon>Carboxydocella</taxon>
    </lineage>
</organism>
<dbReference type="HAMAP" id="MF_00236">
    <property type="entry name" value="TatA_E"/>
    <property type="match status" value="1"/>
</dbReference>
<comment type="subcellular location">
    <subcellularLocation>
        <location evidence="1 9">Cell membrane</location>
        <topology evidence="1 9">Single-pass membrane protein</topology>
    </subcellularLocation>
</comment>
<dbReference type="GO" id="GO:0033281">
    <property type="term" value="C:TAT protein transport complex"/>
    <property type="evidence" value="ECO:0007669"/>
    <property type="project" value="UniProtKB-UniRule"/>
</dbReference>
<comment type="subunit">
    <text evidence="9">Forms a complex with TatC.</text>
</comment>
<evidence type="ECO:0000313" key="10">
    <source>
        <dbReference type="EMBL" id="SJZ95760.1"/>
    </source>
</evidence>
<gene>
    <name evidence="9" type="primary">tatA</name>
    <name evidence="10" type="ORF">SAMN02745885_01431</name>
</gene>
<reference evidence="11" key="1">
    <citation type="submission" date="2017-02" db="EMBL/GenBank/DDBJ databases">
        <authorList>
            <person name="Varghese N."/>
            <person name="Submissions S."/>
        </authorList>
    </citation>
    <scope>NUCLEOTIDE SEQUENCE [LARGE SCALE GENOMIC DNA]</scope>
    <source>
        <strain evidence="11">DSM 16521</strain>
    </source>
</reference>
<dbReference type="OrthoDB" id="9800908at2"/>
<keyword evidence="7 9" id="KW-0811">Translocation</keyword>
<feature type="transmembrane region" description="Helical" evidence="9">
    <location>
        <begin position="6"/>
        <end position="23"/>
    </location>
</feature>
<evidence type="ECO:0000256" key="7">
    <source>
        <dbReference type="ARBA" id="ARBA00023010"/>
    </source>
</evidence>
<evidence type="ECO:0000256" key="1">
    <source>
        <dbReference type="ARBA" id="ARBA00004162"/>
    </source>
</evidence>
<evidence type="ECO:0000256" key="5">
    <source>
        <dbReference type="ARBA" id="ARBA00022927"/>
    </source>
</evidence>
<keyword evidence="2 9" id="KW-0813">Transport</keyword>
<keyword evidence="6 9" id="KW-1133">Transmembrane helix</keyword>
<keyword evidence="5 9" id="KW-0653">Protein transport</keyword>
<sequence>MFGFVIGWQEAIIILVIVLIIFGPGKLPSIGKALGETVRNFRKSASETDTDNGTEKKEQ</sequence>
<evidence type="ECO:0000256" key="8">
    <source>
        <dbReference type="ARBA" id="ARBA00023136"/>
    </source>
</evidence>
<dbReference type="Gene3D" id="1.20.5.3310">
    <property type="match status" value="1"/>
</dbReference>
<dbReference type="NCBIfam" id="TIGR01411">
    <property type="entry name" value="tatAE"/>
    <property type="match status" value="1"/>
</dbReference>
<proteinExistence type="inferred from homology"/>
<dbReference type="PRINTS" id="PR01506">
    <property type="entry name" value="TATBPROTEIN"/>
</dbReference>
<dbReference type="InterPro" id="IPR003369">
    <property type="entry name" value="TatA/B/E"/>
</dbReference>
<keyword evidence="8 9" id="KW-0472">Membrane</keyword>
<dbReference type="Proteomes" id="UP000189933">
    <property type="component" value="Unassembled WGS sequence"/>
</dbReference>
<comment type="function">
    <text evidence="9">Part of the twin-arginine translocation (Tat) system that transports large folded proteins containing a characteristic twin-arginine motif in their signal peptide across membranes. TatA could form the protein-conducting channel of the Tat system.</text>
</comment>
<dbReference type="PANTHER" id="PTHR42982:SF1">
    <property type="entry name" value="SEC-INDEPENDENT PROTEIN TRANSLOCASE PROTEIN TATA"/>
    <property type="match status" value="1"/>
</dbReference>
<keyword evidence="3 9" id="KW-1003">Cell membrane</keyword>
<dbReference type="EMBL" id="FUXM01000014">
    <property type="protein sequence ID" value="SJZ95760.1"/>
    <property type="molecule type" value="Genomic_DNA"/>
</dbReference>
<keyword evidence="4 9" id="KW-0812">Transmembrane</keyword>
<evidence type="ECO:0000256" key="9">
    <source>
        <dbReference type="HAMAP-Rule" id="MF_00236"/>
    </source>
</evidence>
<evidence type="ECO:0000256" key="6">
    <source>
        <dbReference type="ARBA" id="ARBA00022989"/>
    </source>
</evidence>
<evidence type="ECO:0000256" key="4">
    <source>
        <dbReference type="ARBA" id="ARBA00022692"/>
    </source>
</evidence>
<comment type="similarity">
    <text evidence="9">Belongs to the TatA/E family.</text>
</comment>
<dbReference type="GO" id="GO:0043953">
    <property type="term" value="P:protein transport by the Tat complex"/>
    <property type="evidence" value="ECO:0007669"/>
    <property type="project" value="UniProtKB-UniRule"/>
</dbReference>
<protein>
    <recommendedName>
        <fullName evidence="9">Sec-independent protein translocase protein TatA</fullName>
    </recommendedName>
</protein>